<evidence type="ECO:0000313" key="2">
    <source>
        <dbReference type="EMBL" id="KAK2084685.1"/>
    </source>
</evidence>
<evidence type="ECO:0000313" key="3">
    <source>
        <dbReference type="Proteomes" id="UP001266305"/>
    </source>
</evidence>
<evidence type="ECO:0000256" key="1">
    <source>
        <dbReference type="SAM" id="MobiDB-lite"/>
    </source>
</evidence>
<feature type="region of interest" description="Disordered" evidence="1">
    <location>
        <begin position="34"/>
        <end position="58"/>
    </location>
</feature>
<protein>
    <submittedName>
        <fullName evidence="2">Uncharacterized protein</fullName>
    </submittedName>
</protein>
<keyword evidence="3" id="KW-1185">Reference proteome</keyword>
<feature type="non-terminal residue" evidence="2">
    <location>
        <position position="1"/>
    </location>
</feature>
<sequence>SKSSSLAKLDGHSKLISREVMVQDLPDLTKDHQLSISALPPLGSGKATRKPGSKMEDQ</sequence>
<proteinExistence type="predicted"/>
<feature type="non-terminal residue" evidence="2">
    <location>
        <position position="58"/>
    </location>
</feature>
<organism evidence="2 3">
    <name type="scientific">Saguinus oedipus</name>
    <name type="common">Cotton-top tamarin</name>
    <name type="synonym">Oedipomidas oedipus</name>
    <dbReference type="NCBI Taxonomy" id="9490"/>
    <lineage>
        <taxon>Eukaryota</taxon>
        <taxon>Metazoa</taxon>
        <taxon>Chordata</taxon>
        <taxon>Craniata</taxon>
        <taxon>Vertebrata</taxon>
        <taxon>Euteleostomi</taxon>
        <taxon>Mammalia</taxon>
        <taxon>Eutheria</taxon>
        <taxon>Euarchontoglires</taxon>
        <taxon>Primates</taxon>
        <taxon>Haplorrhini</taxon>
        <taxon>Platyrrhini</taxon>
        <taxon>Cebidae</taxon>
        <taxon>Callitrichinae</taxon>
        <taxon>Saguinus</taxon>
    </lineage>
</organism>
<name>A0ABQ9TJF1_SAGOE</name>
<comment type="caution">
    <text evidence="2">The sequence shown here is derived from an EMBL/GenBank/DDBJ whole genome shotgun (WGS) entry which is preliminary data.</text>
</comment>
<accession>A0ABQ9TJF1</accession>
<dbReference type="EMBL" id="JASSZA010000022">
    <property type="protein sequence ID" value="KAK2084685.1"/>
    <property type="molecule type" value="Genomic_DNA"/>
</dbReference>
<dbReference type="Proteomes" id="UP001266305">
    <property type="component" value="Unassembled WGS sequence"/>
</dbReference>
<gene>
    <name evidence="2" type="ORF">P7K49_037718</name>
</gene>
<reference evidence="2 3" key="1">
    <citation type="submission" date="2023-05" db="EMBL/GenBank/DDBJ databases">
        <title>B98-5 Cell Line De Novo Hybrid Assembly: An Optical Mapping Approach.</title>
        <authorList>
            <person name="Kananen K."/>
            <person name="Auerbach J.A."/>
            <person name="Kautto E."/>
            <person name="Blachly J.S."/>
        </authorList>
    </citation>
    <scope>NUCLEOTIDE SEQUENCE [LARGE SCALE GENOMIC DNA]</scope>
    <source>
        <strain evidence="2">B95-8</strain>
        <tissue evidence="2">Cell line</tissue>
    </source>
</reference>